<evidence type="ECO:0000313" key="11">
    <source>
        <dbReference type="Proteomes" id="UP000546464"/>
    </source>
</evidence>
<dbReference type="EMBL" id="JACHVB010000011">
    <property type="protein sequence ID" value="MBC2592830.1"/>
    <property type="molecule type" value="Genomic_DNA"/>
</dbReference>
<comment type="subunit">
    <text evidence="7">Monomer.</text>
</comment>
<evidence type="ECO:0000256" key="2">
    <source>
        <dbReference type="ARBA" id="ARBA00022555"/>
    </source>
</evidence>
<gene>
    <name evidence="7" type="primary">pth</name>
    <name evidence="10" type="ORF">H5P28_01010</name>
</gene>
<dbReference type="InterPro" id="IPR036416">
    <property type="entry name" value="Pept_tRNA_hydro_sf"/>
</dbReference>
<comment type="subcellular location">
    <subcellularLocation>
        <location evidence="7">Cytoplasm</location>
    </subcellularLocation>
</comment>
<dbReference type="SUPFAM" id="SSF53178">
    <property type="entry name" value="Peptidyl-tRNA hydrolase-like"/>
    <property type="match status" value="1"/>
</dbReference>
<organism evidence="10 11">
    <name type="scientific">Ruficoccus amylovorans</name>
    <dbReference type="NCBI Taxonomy" id="1804625"/>
    <lineage>
        <taxon>Bacteria</taxon>
        <taxon>Pseudomonadati</taxon>
        <taxon>Verrucomicrobiota</taxon>
        <taxon>Opitutia</taxon>
        <taxon>Puniceicoccales</taxon>
        <taxon>Cerasicoccaceae</taxon>
        <taxon>Ruficoccus</taxon>
    </lineage>
</organism>
<feature type="binding site" evidence="7">
    <location>
        <position position="69"/>
    </location>
    <ligand>
        <name>tRNA</name>
        <dbReference type="ChEBI" id="CHEBI:17843"/>
    </ligand>
</feature>
<evidence type="ECO:0000256" key="9">
    <source>
        <dbReference type="RuleBase" id="RU004320"/>
    </source>
</evidence>
<feature type="binding site" evidence="7">
    <location>
        <position position="16"/>
    </location>
    <ligand>
        <name>tRNA</name>
        <dbReference type="ChEBI" id="CHEBI:17843"/>
    </ligand>
</feature>
<dbReference type="InterPro" id="IPR001328">
    <property type="entry name" value="Pept_tRNA_hydro"/>
</dbReference>
<dbReference type="GO" id="GO:0000049">
    <property type="term" value="F:tRNA binding"/>
    <property type="evidence" value="ECO:0007669"/>
    <property type="project" value="UniProtKB-UniRule"/>
</dbReference>
<accession>A0A842H925</accession>
<keyword evidence="11" id="KW-1185">Reference proteome</keyword>
<feature type="site" description="Stabilizes the basic form of H active site to accept a proton" evidence="7">
    <location>
        <position position="94"/>
    </location>
</feature>
<dbReference type="Proteomes" id="UP000546464">
    <property type="component" value="Unassembled WGS sequence"/>
</dbReference>
<keyword evidence="3 7" id="KW-0378">Hydrolase</keyword>
<dbReference type="GO" id="GO:0004045">
    <property type="term" value="F:peptidyl-tRNA hydrolase activity"/>
    <property type="evidence" value="ECO:0007669"/>
    <property type="project" value="UniProtKB-UniRule"/>
</dbReference>
<name>A0A842H925_9BACT</name>
<comment type="caution">
    <text evidence="10">The sequence shown here is derived from an EMBL/GenBank/DDBJ whole genome shotgun (WGS) entry which is preliminary data.</text>
</comment>
<protein>
    <recommendedName>
        <fullName evidence="6 7">Peptidyl-tRNA hydrolase</fullName>
        <shortName evidence="7">Pth</shortName>
        <ecNumber evidence="1 7">3.1.1.29</ecNumber>
    </recommendedName>
</protein>
<evidence type="ECO:0000256" key="5">
    <source>
        <dbReference type="ARBA" id="ARBA00038063"/>
    </source>
</evidence>
<keyword evidence="2 7" id="KW-0820">tRNA-binding</keyword>
<dbReference type="Pfam" id="PF01195">
    <property type="entry name" value="Pept_tRNA_hydro"/>
    <property type="match status" value="1"/>
</dbReference>
<dbReference type="InterPro" id="IPR018171">
    <property type="entry name" value="Pept_tRNA_hydro_CS"/>
</dbReference>
<evidence type="ECO:0000313" key="10">
    <source>
        <dbReference type="EMBL" id="MBC2592830.1"/>
    </source>
</evidence>
<dbReference type="GO" id="GO:0006515">
    <property type="term" value="P:protein quality control for misfolded or incompletely synthesized proteins"/>
    <property type="evidence" value="ECO:0007669"/>
    <property type="project" value="UniProtKB-UniRule"/>
</dbReference>
<feature type="site" description="Discriminates between blocked and unblocked aminoacyl-tRNA" evidence="7">
    <location>
        <position position="11"/>
    </location>
</feature>
<dbReference type="CDD" id="cd00462">
    <property type="entry name" value="PTH"/>
    <property type="match status" value="1"/>
</dbReference>
<dbReference type="PANTHER" id="PTHR17224">
    <property type="entry name" value="PEPTIDYL-TRNA HYDROLASE"/>
    <property type="match status" value="1"/>
</dbReference>
<evidence type="ECO:0000256" key="6">
    <source>
        <dbReference type="ARBA" id="ARBA00050038"/>
    </source>
</evidence>
<comment type="similarity">
    <text evidence="5 7 9">Belongs to the PTH family.</text>
</comment>
<dbReference type="GO" id="GO:0005737">
    <property type="term" value="C:cytoplasm"/>
    <property type="evidence" value="ECO:0007669"/>
    <property type="project" value="UniProtKB-SubCell"/>
</dbReference>
<dbReference type="GO" id="GO:0072344">
    <property type="term" value="P:rescue of stalled ribosome"/>
    <property type="evidence" value="ECO:0007669"/>
    <property type="project" value="UniProtKB-UniRule"/>
</dbReference>
<dbReference type="AlphaFoldDB" id="A0A842H925"/>
<dbReference type="PANTHER" id="PTHR17224:SF1">
    <property type="entry name" value="PEPTIDYL-TRNA HYDROLASE"/>
    <property type="match status" value="1"/>
</dbReference>
<dbReference type="NCBIfam" id="TIGR00447">
    <property type="entry name" value="pth"/>
    <property type="match status" value="1"/>
</dbReference>
<dbReference type="Gene3D" id="3.40.50.1470">
    <property type="entry name" value="Peptidyl-tRNA hydrolase"/>
    <property type="match status" value="1"/>
</dbReference>
<comment type="catalytic activity">
    <reaction evidence="7 8">
        <text>an N-acyl-L-alpha-aminoacyl-tRNA + H2O = an N-acyl-L-amino acid + a tRNA + H(+)</text>
        <dbReference type="Rhea" id="RHEA:54448"/>
        <dbReference type="Rhea" id="RHEA-COMP:10123"/>
        <dbReference type="Rhea" id="RHEA-COMP:13883"/>
        <dbReference type="ChEBI" id="CHEBI:15377"/>
        <dbReference type="ChEBI" id="CHEBI:15378"/>
        <dbReference type="ChEBI" id="CHEBI:59874"/>
        <dbReference type="ChEBI" id="CHEBI:78442"/>
        <dbReference type="ChEBI" id="CHEBI:138191"/>
        <dbReference type="EC" id="3.1.1.29"/>
    </reaction>
</comment>
<dbReference type="EC" id="3.1.1.29" evidence="1 7"/>
<feature type="binding site" evidence="7">
    <location>
        <position position="67"/>
    </location>
    <ligand>
        <name>tRNA</name>
        <dbReference type="ChEBI" id="CHEBI:17843"/>
    </ligand>
</feature>
<evidence type="ECO:0000256" key="4">
    <source>
        <dbReference type="ARBA" id="ARBA00022884"/>
    </source>
</evidence>
<feature type="binding site" evidence="7">
    <location>
        <position position="115"/>
    </location>
    <ligand>
        <name>tRNA</name>
        <dbReference type="ChEBI" id="CHEBI:17843"/>
    </ligand>
</feature>
<evidence type="ECO:0000256" key="7">
    <source>
        <dbReference type="HAMAP-Rule" id="MF_00083"/>
    </source>
</evidence>
<keyword evidence="7" id="KW-0963">Cytoplasm</keyword>
<evidence type="ECO:0000256" key="3">
    <source>
        <dbReference type="ARBA" id="ARBA00022801"/>
    </source>
</evidence>
<dbReference type="RefSeq" id="WP_185673844.1">
    <property type="nucleotide sequence ID" value="NZ_JACHVB010000011.1"/>
</dbReference>
<sequence>MSIAVIVGLGNPGPEYSGTRHNIGFAVVDALATEQGAAWKNEKRFQAETAKVSLAGQSVVLMKPLTYVNDSGRALGAWLRFHRQPASAAIVAYDEINLELGRLKLSLNGSAGGHNGISSLLRDAGAGFLRYRIGIGGKSHPAMDLKDWVLGRFTEAENALITARMPDYLKGLHLLLSRGVETAMNQLNTRSHSEPA</sequence>
<evidence type="ECO:0000256" key="1">
    <source>
        <dbReference type="ARBA" id="ARBA00013260"/>
    </source>
</evidence>
<comment type="function">
    <text evidence="7">Catalyzes the release of premature peptidyl moieties from peptidyl-tRNA molecules trapped in stalled 50S ribosomal subunits, and thus maintains levels of free tRNAs and 50S ribosomes.</text>
</comment>
<comment type="function">
    <text evidence="7">Hydrolyzes ribosome-free peptidyl-tRNAs (with 1 or more amino acids incorporated), which drop off the ribosome during protein synthesis, or as a result of ribosome stalling.</text>
</comment>
<evidence type="ECO:0000256" key="8">
    <source>
        <dbReference type="RuleBase" id="RU000673"/>
    </source>
</evidence>
<reference evidence="10 11" key="1">
    <citation type="submission" date="2020-07" db="EMBL/GenBank/DDBJ databases">
        <authorList>
            <person name="Feng X."/>
        </authorList>
    </citation>
    <scope>NUCLEOTIDE SEQUENCE [LARGE SCALE GENOMIC DNA]</scope>
    <source>
        <strain evidence="10 11">JCM31066</strain>
    </source>
</reference>
<feature type="active site" description="Proton acceptor" evidence="7">
    <location>
        <position position="21"/>
    </location>
</feature>
<proteinExistence type="inferred from homology"/>
<dbReference type="HAMAP" id="MF_00083">
    <property type="entry name" value="Pept_tRNA_hydro_bact"/>
    <property type="match status" value="1"/>
</dbReference>
<keyword evidence="4 7" id="KW-0694">RNA-binding</keyword>
<dbReference type="PROSITE" id="PS01195">
    <property type="entry name" value="PEPT_TRNA_HYDROL_1"/>
    <property type="match status" value="1"/>
</dbReference>